<comment type="caution">
    <text evidence="1">The sequence shown here is derived from an EMBL/GenBank/DDBJ whole genome shotgun (WGS) entry which is preliminary data.</text>
</comment>
<dbReference type="EMBL" id="AXDT01000029">
    <property type="protein sequence ID" value="ERT14502.1"/>
    <property type="molecule type" value="Genomic_DNA"/>
</dbReference>
<dbReference type="Proteomes" id="UP000017133">
    <property type="component" value="Unassembled WGS sequence"/>
</dbReference>
<accession>U7R588</accession>
<name>U7R588_PHOTE</name>
<dbReference type="AlphaFoldDB" id="U7R588"/>
<evidence type="ECO:0000313" key="1">
    <source>
        <dbReference type="EMBL" id="ERT14502.1"/>
    </source>
</evidence>
<keyword evidence="2" id="KW-1185">Reference proteome</keyword>
<sequence length="37" mass="4562">MRNEMSFLNQREPPSGIFLGWTETVYEEWVRKDKMQK</sequence>
<gene>
    <name evidence="1" type="ORF">O185_03815</name>
</gene>
<organism evidence="1 2">
    <name type="scientific">Photorhabdus temperata J3</name>
    <dbReference type="NCBI Taxonomy" id="1389415"/>
    <lineage>
        <taxon>Bacteria</taxon>
        <taxon>Pseudomonadati</taxon>
        <taxon>Pseudomonadota</taxon>
        <taxon>Gammaproteobacteria</taxon>
        <taxon>Enterobacterales</taxon>
        <taxon>Morganellaceae</taxon>
        <taxon>Photorhabdus</taxon>
    </lineage>
</organism>
<evidence type="ECO:0000313" key="2">
    <source>
        <dbReference type="Proteomes" id="UP000017133"/>
    </source>
</evidence>
<protein>
    <submittedName>
        <fullName evidence="1">Uncharacterized protein</fullName>
    </submittedName>
</protein>
<reference evidence="1 2" key="1">
    <citation type="submission" date="2013-10" db="EMBL/GenBank/DDBJ databases">
        <title>Whole Genome Shotgun Sequence of Photorhabdus temperata J3.</title>
        <authorList>
            <person name="Park G.-S."/>
            <person name="Hong S.-J."/>
            <person name="Shin J.-H."/>
        </authorList>
    </citation>
    <scope>NUCLEOTIDE SEQUENCE [LARGE SCALE GENOMIC DNA]</scope>
    <source>
        <strain evidence="1 2">J3</strain>
    </source>
</reference>
<proteinExistence type="predicted"/>